<evidence type="ECO:0000256" key="2">
    <source>
        <dbReference type="ARBA" id="ARBA00022692"/>
    </source>
</evidence>
<evidence type="ECO:0000259" key="7">
    <source>
        <dbReference type="PROSITE" id="PS50922"/>
    </source>
</evidence>
<feature type="domain" description="TLC" evidence="7">
    <location>
        <begin position="73"/>
        <end position="276"/>
    </location>
</feature>
<keyword evidence="9" id="KW-1185">Reference proteome</keyword>
<feature type="transmembrane region" description="Helical" evidence="6">
    <location>
        <begin position="79"/>
        <end position="96"/>
    </location>
</feature>
<keyword evidence="2 5" id="KW-0812">Transmembrane</keyword>
<name>A0ABP1GBJ7_9CHLO</name>
<evidence type="ECO:0000256" key="1">
    <source>
        <dbReference type="ARBA" id="ARBA00004141"/>
    </source>
</evidence>
<protein>
    <submittedName>
        <fullName evidence="8">G12920 protein</fullName>
    </submittedName>
</protein>
<comment type="subcellular location">
    <subcellularLocation>
        <location evidence="1">Membrane</location>
        <topology evidence="1">Multi-pass membrane protein</topology>
    </subcellularLocation>
</comment>
<dbReference type="PANTHER" id="PTHR12560:SF0">
    <property type="entry name" value="LD18904P"/>
    <property type="match status" value="1"/>
</dbReference>
<dbReference type="InterPro" id="IPR006634">
    <property type="entry name" value="TLC-dom"/>
</dbReference>
<feature type="transmembrane region" description="Helical" evidence="6">
    <location>
        <begin position="149"/>
        <end position="169"/>
    </location>
</feature>
<dbReference type="InterPro" id="IPR016439">
    <property type="entry name" value="Lag1/Lac1-like"/>
</dbReference>
<keyword evidence="4 5" id="KW-0472">Membrane</keyword>
<dbReference type="PANTHER" id="PTHR12560">
    <property type="entry name" value="LONGEVITY ASSURANCE FACTOR 1 LAG1"/>
    <property type="match status" value="1"/>
</dbReference>
<comment type="caution">
    <text evidence="8">The sequence shown here is derived from an EMBL/GenBank/DDBJ whole genome shotgun (WGS) entry which is preliminary data.</text>
</comment>
<evidence type="ECO:0000256" key="3">
    <source>
        <dbReference type="ARBA" id="ARBA00022989"/>
    </source>
</evidence>
<feature type="transmembrane region" description="Helical" evidence="6">
    <location>
        <begin position="249"/>
        <end position="272"/>
    </location>
</feature>
<sequence>MCGVLVDSLGDARILSSQLKLDFAVLIGLSCCIPLLRFSLHRAAFQPLARRILYSSPVTKTTLVPAKTLNRVDKFCESLWKLTVYSVLLALGTYALHDQPWISNSNAFWEGWPDQSIPGKVKAYYAAEGAFYTASVFMLLLWEERRKDFWAMLLHHLVTFALITASYSLSYARVGSLIMLLHDPSDIFLEAAKLLNYAGLDPSATAAFAGLLCSWLLLRLTLLPFWVIRSCMFGVKDVLGYVPQYNIPLSGLLCVLVVLHTYWFSLIARIAWKQVTTGVASDSREDDE</sequence>
<feature type="transmembrane region" description="Helical" evidence="6">
    <location>
        <begin position="23"/>
        <end position="40"/>
    </location>
</feature>
<dbReference type="PROSITE" id="PS50922">
    <property type="entry name" value="TLC"/>
    <property type="match status" value="1"/>
</dbReference>
<proteinExistence type="predicted"/>
<dbReference type="EMBL" id="CAXHTA020000021">
    <property type="protein sequence ID" value="CAL5229566.1"/>
    <property type="molecule type" value="Genomic_DNA"/>
</dbReference>
<feature type="transmembrane region" description="Helical" evidence="6">
    <location>
        <begin position="204"/>
        <end position="228"/>
    </location>
</feature>
<evidence type="ECO:0000256" key="4">
    <source>
        <dbReference type="ARBA" id="ARBA00023136"/>
    </source>
</evidence>
<dbReference type="SMART" id="SM00724">
    <property type="entry name" value="TLC"/>
    <property type="match status" value="1"/>
</dbReference>
<dbReference type="Proteomes" id="UP001497392">
    <property type="component" value="Unassembled WGS sequence"/>
</dbReference>
<evidence type="ECO:0000313" key="8">
    <source>
        <dbReference type="EMBL" id="CAL5229566.1"/>
    </source>
</evidence>
<dbReference type="Pfam" id="PF03798">
    <property type="entry name" value="TRAM_LAG1_CLN8"/>
    <property type="match status" value="1"/>
</dbReference>
<reference evidence="8 9" key="1">
    <citation type="submission" date="2024-06" db="EMBL/GenBank/DDBJ databases">
        <authorList>
            <person name="Kraege A."/>
            <person name="Thomma B."/>
        </authorList>
    </citation>
    <scope>NUCLEOTIDE SEQUENCE [LARGE SCALE GENOMIC DNA]</scope>
</reference>
<organism evidence="8 9">
    <name type="scientific">Coccomyxa viridis</name>
    <dbReference type="NCBI Taxonomy" id="1274662"/>
    <lineage>
        <taxon>Eukaryota</taxon>
        <taxon>Viridiplantae</taxon>
        <taxon>Chlorophyta</taxon>
        <taxon>core chlorophytes</taxon>
        <taxon>Trebouxiophyceae</taxon>
        <taxon>Trebouxiophyceae incertae sedis</taxon>
        <taxon>Coccomyxaceae</taxon>
        <taxon>Coccomyxa</taxon>
    </lineage>
</organism>
<gene>
    <name evidence="8" type="primary">g12920</name>
    <name evidence="8" type="ORF">VP750_LOCUS11472</name>
</gene>
<evidence type="ECO:0000256" key="6">
    <source>
        <dbReference type="SAM" id="Phobius"/>
    </source>
</evidence>
<evidence type="ECO:0000256" key="5">
    <source>
        <dbReference type="PROSITE-ProRule" id="PRU00205"/>
    </source>
</evidence>
<accession>A0ABP1GBJ7</accession>
<evidence type="ECO:0000313" key="9">
    <source>
        <dbReference type="Proteomes" id="UP001497392"/>
    </source>
</evidence>
<keyword evidence="3 6" id="KW-1133">Transmembrane helix</keyword>
<feature type="transmembrane region" description="Helical" evidence="6">
    <location>
        <begin position="123"/>
        <end position="142"/>
    </location>
</feature>